<feature type="domain" description="JmjC" evidence="3">
    <location>
        <begin position="679"/>
        <end position="870"/>
    </location>
</feature>
<dbReference type="InterPro" id="IPR003347">
    <property type="entry name" value="JmjC_dom"/>
</dbReference>
<dbReference type="PANTHER" id="PTHR12461:SF105">
    <property type="entry name" value="HYPOXIA-INDUCIBLE FACTOR 1-ALPHA INHIBITOR"/>
    <property type="match status" value="1"/>
</dbReference>
<reference evidence="4 5" key="1">
    <citation type="journal article" date="2023" name="Commun. Biol.">
        <title>Reorganization of the ancestral sex-determining regions during the evolution of trioecy in Pleodorina starrii.</title>
        <authorList>
            <person name="Takahashi K."/>
            <person name="Suzuki S."/>
            <person name="Kawai-Toyooka H."/>
            <person name="Yamamoto K."/>
            <person name="Hamaji T."/>
            <person name="Ootsuki R."/>
            <person name="Yamaguchi H."/>
            <person name="Kawachi M."/>
            <person name="Higashiyama T."/>
            <person name="Nozaki H."/>
        </authorList>
    </citation>
    <scope>NUCLEOTIDE SEQUENCE [LARGE SCALE GENOMIC DNA]</scope>
    <source>
        <strain evidence="4 5">NIES-4479</strain>
    </source>
</reference>
<feature type="region of interest" description="Disordered" evidence="2">
    <location>
        <begin position="799"/>
        <end position="823"/>
    </location>
</feature>
<feature type="region of interest" description="Disordered" evidence="2">
    <location>
        <begin position="564"/>
        <end position="662"/>
    </location>
</feature>
<comment type="caution">
    <text evidence="4">The sequence shown here is derived from an EMBL/GenBank/DDBJ whole genome shotgun (WGS) entry which is preliminary data.</text>
</comment>
<keyword evidence="5" id="KW-1185">Reference proteome</keyword>
<dbReference type="AlphaFoldDB" id="A0A9W6BIP3"/>
<dbReference type="SUPFAM" id="SSF51197">
    <property type="entry name" value="Clavaminate synthase-like"/>
    <property type="match status" value="1"/>
</dbReference>
<dbReference type="SMART" id="SM00558">
    <property type="entry name" value="JmjC"/>
    <property type="match status" value="1"/>
</dbReference>
<evidence type="ECO:0000256" key="1">
    <source>
        <dbReference type="ARBA" id="ARBA00006801"/>
    </source>
</evidence>
<accession>A0A9W6BIP3</accession>
<feature type="compositionally biased region" description="Pro residues" evidence="2">
    <location>
        <begin position="567"/>
        <end position="579"/>
    </location>
</feature>
<feature type="compositionally biased region" description="Gly residues" evidence="2">
    <location>
        <begin position="809"/>
        <end position="818"/>
    </location>
</feature>
<organism evidence="4 5">
    <name type="scientific">Pleodorina starrii</name>
    <dbReference type="NCBI Taxonomy" id="330485"/>
    <lineage>
        <taxon>Eukaryota</taxon>
        <taxon>Viridiplantae</taxon>
        <taxon>Chlorophyta</taxon>
        <taxon>core chlorophytes</taxon>
        <taxon>Chlorophyceae</taxon>
        <taxon>CS clade</taxon>
        <taxon>Chlamydomonadales</taxon>
        <taxon>Volvocaceae</taxon>
        <taxon>Pleodorina</taxon>
    </lineage>
</organism>
<feature type="region of interest" description="Disordered" evidence="2">
    <location>
        <begin position="355"/>
        <end position="459"/>
    </location>
</feature>
<dbReference type="PROSITE" id="PS51184">
    <property type="entry name" value="JMJC"/>
    <property type="match status" value="1"/>
</dbReference>
<sequence>MESHGLHLESDTTGHTVHQPYIVPTSGGDVPLDLGPLLGWRQDEELQEFLSDLRTAASGGPAVDAFLQLLTETEASLRVLATGSAAAAAAAAAAVPAAAAETEAAGFAARPSGGSPSTSTAAAAAAAAESMAFAAAGPTAAEPCPGPALAFETRRGAGAGAGAVGESGCKGRGGGRGADGGGCSGSDPWVGVVAGCSALLELCWEKLHLGYWKDVHLAWRNGYSLLCFLSPTLSLLRLRSSGTPGPDPDLISQGQGQGQEVLQRCLRQLDLGLMMGGPLWRHHTHRLVDSLHTAAAAAVGAGAAAEAEGPAAAAGAAGGPAAAAGAAGGPAAAAGAEAAATTGAEGEDTASADAGFAAAGRGGGPSRISEDGGGGDEGEGLDDRAAKRRRRCAPEPRGAGAAVVSEAVVSELGKEQLGRVAESEPGATDADTRGSREGFASGRGEESRGTRGRQCGDAAASAAAAGVRLPRGSLGGPPGSRVPAVEQPGLEEFLLSYMVPEQPVVVTGAMDHWPAIRLWSDLSYLERAAGGRTVPVEVGDHYLAEGWGQQLMTMRDFLRRHVMQQTQPPPPPQPQPQPHPQQQTEAPPPPPPPPLQQPEAAAPEAAAAAAPPPARPPPSGPAPAPQAPPSPPPPSPAAGEVPQVQVQAPPPPPAGPPPAAPVPAPVPVPAPAPVSAPRGYLAQHALFEQVPALRRDIATPDYCCLGEEGTLRAVNAWLGPEGTTTPLHTDPHHNMLAQVVGRKYVRLYDPALTQQLHPFPSGTVTSNSSQVDLDLDLESEPEADPELDLDPAPALREHEAAAAAEGPITAGGDGADGGGGRRRRNRFPGVAALPYQDVVLEPGYMLYIPPGWWHFVRALSTSFSVSFWWR</sequence>
<evidence type="ECO:0000313" key="5">
    <source>
        <dbReference type="Proteomes" id="UP001165080"/>
    </source>
</evidence>
<comment type="similarity">
    <text evidence="1">Belongs to the JARID1 histone demethylase family.</text>
</comment>
<evidence type="ECO:0000259" key="3">
    <source>
        <dbReference type="PROSITE" id="PS51184"/>
    </source>
</evidence>
<feature type="compositionally biased region" description="Low complexity" evidence="2">
    <location>
        <begin position="395"/>
        <end position="411"/>
    </location>
</feature>
<dbReference type="OrthoDB" id="47172at2759"/>
<feature type="compositionally biased region" description="Pro residues" evidence="2">
    <location>
        <begin position="610"/>
        <end position="636"/>
    </location>
</feature>
<feature type="compositionally biased region" description="Pro residues" evidence="2">
    <location>
        <begin position="648"/>
        <end position="662"/>
    </location>
</feature>
<dbReference type="InterPro" id="IPR041667">
    <property type="entry name" value="Cupin_8"/>
</dbReference>
<gene>
    <name evidence="4" type="primary">PLEST003847</name>
    <name evidence="4" type="ORF">PLESTB_000587900</name>
</gene>
<feature type="compositionally biased region" description="Pro residues" evidence="2">
    <location>
        <begin position="586"/>
        <end position="596"/>
    </location>
</feature>
<dbReference type="Proteomes" id="UP001165080">
    <property type="component" value="Unassembled WGS sequence"/>
</dbReference>
<name>A0A9W6BIP3_9CHLO</name>
<feature type="compositionally biased region" description="Low complexity" evidence="2">
    <location>
        <begin position="597"/>
        <end position="609"/>
    </location>
</feature>
<dbReference type="Gene3D" id="2.60.120.650">
    <property type="entry name" value="Cupin"/>
    <property type="match status" value="2"/>
</dbReference>
<feature type="region of interest" description="Disordered" evidence="2">
    <location>
        <begin position="1"/>
        <end position="24"/>
    </location>
</feature>
<dbReference type="PANTHER" id="PTHR12461">
    <property type="entry name" value="HYPOXIA-INDUCIBLE FACTOR 1 ALPHA INHIBITOR-RELATED"/>
    <property type="match status" value="1"/>
</dbReference>
<evidence type="ECO:0000313" key="4">
    <source>
        <dbReference type="EMBL" id="GLC52146.1"/>
    </source>
</evidence>
<dbReference type="Pfam" id="PF13621">
    <property type="entry name" value="Cupin_8"/>
    <property type="match status" value="2"/>
</dbReference>
<feature type="compositionally biased region" description="Low complexity" evidence="2">
    <location>
        <begin position="637"/>
        <end position="647"/>
    </location>
</feature>
<protein>
    <recommendedName>
        <fullName evidence="3">JmjC domain-containing protein</fullName>
    </recommendedName>
</protein>
<proteinExistence type="inferred from homology"/>
<dbReference type="EMBL" id="BRXU01000005">
    <property type="protein sequence ID" value="GLC52146.1"/>
    <property type="molecule type" value="Genomic_DNA"/>
</dbReference>
<feature type="compositionally biased region" description="Basic and acidic residues" evidence="2">
    <location>
        <begin position="1"/>
        <end position="12"/>
    </location>
</feature>
<feature type="region of interest" description="Disordered" evidence="2">
    <location>
        <begin position="161"/>
        <end position="181"/>
    </location>
</feature>
<evidence type="ECO:0000256" key="2">
    <source>
        <dbReference type="SAM" id="MobiDB-lite"/>
    </source>
</evidence>